<dbReference type="RefSeq" id="WP_128199832.1">
    <property type="nucleotide sequence ID" value="NZ_SACT01000007.1"/>
</dbReference>
<organism evidence="2 3">
    <name type="scientific">Rubrivivax albus</name>
    <dbReference type="NCBI Taxonomy" id="2499835"/>
    <lineage>
        <taxon>Bacteria</taxon>
        <taxon>Pseudomonadati</taxon>
        <taxon>Pseudomonadota</taxon>
        <taxon>Betaproteobacteria</taxon>
        <taxon>Burkholderiales</taxon>
        <taxon>Sphaerotilaceae</taxon>
        <taxon>Rubrivivax</taxon>
    </lineage>
</organism>
<name>A0A437JRT6_9BURK</name>
<protein>
    <submittedName>
        <fullName evidence="2">Uncharacterized protein</fullName>
    </submittedName>
</protein>
<dbReference type="Proteomes" id="UP000288178">
    <property type="component" value="Unassembled WGS sequence"/>
</dbReference>
<evidence type="ECO:0000313" key="3">
    <source>
        <dbReference type="Proteomes" id="UP000288178"/>
    </source>
</evidence>
<dbReference type="AlphaFoldDB" id="A0A437JRT6"/>
<dbReference type="OrthoDB" id="5684171at2"/>
<evidence type="ECO:0000313" key="2">
    <source>
        <dbReference type="EMBL" id="RVT49660.1"/>
    </source>
</evidence>
<proteinExistence type="predicted"/>
<dbReference type="EMBL" id="SACT01000007">
    <property type="protein sequence ID" value="RVT49660.1"/>
    <property type="molecule type" value="Genomic_DNA"/>
</dbReference>
<comment type="caution">
    <text evidence="2">The sequence shown here is derived from an EMBL/GenBank/DDBJ whole genome shotgun (WGS) entry which is preliminary data.</text>
</comment>
<feature type="region of interest" description="Disordered" evidence="1">
    <location>
        <begin position="91"/>
        <end position="117"/>
    </location>
</feature>
<sequence>MNAKTKTPQVEDVWEDRTVGAEEEHVEVAPDISAELDAALDLHPISIRLQRNLVENLKALAQLHGLGYQPLIRQILTRWVDGEVKQMIAHRANERADKDPLPTAMPRANKEKLKKAA</sequence>
<evidence type="ECO:0000256" key="1">
    <source>
        <dbReference type="SAM" id="MobiDB-lite"/>
    </source>
</evidence>
<keyword evidence="3" id="KW-1185">Reference proteome</keyword>
<accession>A0A437JRT6</accession>
<gene>
    <name evidence="2" type="ORF">ENE75_18615</name>
</gene>
<reference evidence="2 3" key="1">
    <citation type="submission" date="2019-01" db="EMBL/GenBank/DDBJ databases">
        <authorList>
            <person name="Chen W.-M."/>
        </authorList>
    </citation>
    <scope>NUCLEOTIDE SEQUENCE [LARGE SCALE GENOMIC DNA]</scope>
    <source>
        <strain evidence="2 3">ICH-3</strain>
    </source>
</reference>
<feature type="compositionally biased region" description="Basic and acidic residues" evidence="1">
    <location>
        <begin position="91"/>
        <end position="100"/>
    </location>
</feature>